<gene>
    <name evidence="1" type="ORF">E2C01_019087</name>
</gene>
<comment type="caution">
    <text evidence="1">The sequence shown here is derived from an EMBL/GenBank/DDBJ whole genome shotgun (WGS) entry which is preliminary data.</text>
</comment>
<keyword evidence="2" id="KW-1185">Reference proteome</keyword>
<dbReference type="EMBL" id="VSRR010001534">
    <property type="protein sequence ID" value="MPC25964.1"/>
    <property type="molecule type" value="Genomic_DNA"/>
</dbReference>
<organism evidence="1 2">
    <name type="scientific">Portunus trituberculatus</name>
    <name type="common">Swimming crab</name>
    <name type="synonym">Neptunus trituberculatus</name>
    <dbReference type="NCBI Taxonomy" id="210409"/>
    <lineage>
        <taxon>Eukaryota</taxon>
        <taxon>Metazoa</taxon>
        <taxon>Ecdysozoa</taxon>
        <taxon>Arthropoda</taxon>
        <taxon>Crustacea</taxon>
        <taxon>Multicrustacea</taxon>
        <taxon>Malacostraca</taxon>
        <taxon>Eumalacostraca</taxon>
        <taxon>Eucarida</taxon>
        <taxon>Decapoda</taxon>
        <taxon>Pleocyemata</taxon>
        <taxon>Brachyura</taxon>
        <taxon>Eubrachyura</taxon>
        <taxon>Portunoidea</taxon>
        <taxon>Portunidae</taxon>
        <taxon>Portuninae</taxon>
        <taxon>Portunus</taxon>
    </lineage>
</organism>
<reference evidence="1 2" key="1">
    <citation type="submission" date="2019-05" db="EMBL/GenBank/DDBJ databases">
        <title>Another draft genome of Portunus trituberculatus and its Hox gene families provides insights of decapod evolution.</title>
        <authorList>
            <person name="Jeong J.-H."/>
            <person name="Song I."/>
            <person name="Kim S."/>
            <person name="Choi T."/>
            <person name="Kim D."/>
            <person name="Ryu S."/>
            <person name="Kim W."/>
        </authorList>
    </citation>
    <scope>NUCLEOTIDE SEQUENCE [LARGE SCALE GENOMIC DNA]</scope>
    <source>
        <tissue evidence="1">Muscle</tissue>
    </source>
</reference>
<evidence type="ECO:0000313" key="1">
    <source>
        <dbReference type="EMBL" id="MPC25964.1"/>
    </source>
</evidence>
<protein>
    <submittedName>
        <fullName evidence="1">Uncharacterized protein</fullName>
    </submittedName>
</protein>
<name>A0A5B7DZ10_PORTR</name>
<accession>A0A5B7DZ10</accession>
<proteinExistence type="predicted"/>
<evidence type="ECO:0000313" key="2">
    <source>
        <dbReference type="Proteomes" id="UP000324222"/>
    </source>
</evidence>
<sequence length="181" mass="20226">MVQNKAQQLFRDDECALHQCQGIKQLVPLPLPHQLRAGVSPDCNTVFSLEAVFKKQLGHKVNGRCRTSKDTMPSRILMISFNVSIVGRPGDSPPPPSFSLITNYRWVVLIKSIKRAGVTAVSSLKPLLQIKAQVLTKKGSYIPGSCWLMAVSRFDRYTQINLQLYPLHCSTTKNTHKSSHV</sequence>
<dbReference type="Proteomes" id="UP000324222">
    <property type="component" value="Unassembled WGS sequence"/>
</dbReference>
<dbReference type="AlphaFoldDB" id="A0A5B7DZ10"/>